<feature type="compositionally biased region" description="Polar residues" evidence="1">
    <location>
        <begin position="69"/>
        <end position="78"/>
    </location>
</feature>
<organism evidence="2 3">
    <name type="scientific">Emiliania huxleyi (strain CCMP1516)</name>
    <dbReference type="NCBI Taxonomy" id="280463"/>
    <lineage>
        <taxon>Eukaryota</taxon>
        <taxon>Haptista</taxon>
        <taxon>Haptophyta</taxon>
        <taxon>Prymnesiophyceae</taxon>
        <taxon>Isochrysidales</taxon>
        <taxon>Noelaerhabdaceae</taxon>
        <taxon>Emiliania</taxon>
    </lineage>
</organism>
<evidence type="ECO:0000313" key="2">
    <source>
        <dbReference type="EnsemblProtists" id="EOD11788"/>
    </source>
</evidence>
<proteinExistence type="predicted"/>
<feature type="compositionally biased region" description="Polar residues" evidence="1">
    <location>
        <begin position="15"/>
        <end position="25"/>
    </location>
</feature>
<sequence>MEQGGTKLAHRSRRTNNPLDPTSSWVAIPSPSTPRRPCASTTKRVTKSSSKAPERLPSTTRPTTLPSTASPCASSSGTRRWEAPSGVSTSSAGSSSSSPCPTSSSTTGTGTRQISSTASAFPTTGRAGRKAACRLFPRHADAVERIWRAPFREPTTV</sequence>
<reference evidence="3" key="1">
    <citation type="journal article" date="2013" name="Nature">
        <title>Pan genome of the phytoplankton Emiliania underpins its global distribution.</title>
        <authorList>
            <person name="Read B.A."/>
            <person name="Kegel J."/>
            <person name="Klute M.J."/>
            <person name="Kuo A."/>
            <person name="Lefebvre S.C."/>
            <person name="Maumus F."/>
            <person name="Mayer C."/>
            <person name="Miller J."/>
            <person name="Monier A."/>
            <person name="Salamov A."/>
            <person name="Young J."/>
            <person name="Aguilar M."/>
            <person name="Claverie J.M."/>
            <person name="Frickenhaus S."/>
            <person name="Gonzalez K."/>
            <person name="Herman E.K."/>
            <person name="Lin Y.C."/>
            <person name="Napier J."/>
            <person name="Ogata H."/>
            <person name="Sarno A.F."/>
            <person name="Shmutz J."/>
            <person name="Schroeder D."/>
            <person name="de Vargas C."/>
            <person name="Verret F."/>
            <person name="von Dassow P."/>
            <person name="Valentin K."/>
            <person name="Van de Peer Y."/>
            <person name="Wheeler G."/>
            <person name="Dacks J.B."/>
            <person name="Delwiche C.F."/>
            <person name="Dyhrman S.T."/>
            <person name="Glockner G."/>
            <person name="John U."/>
            <person name="Richards T."/>
            <person name="Worden A.Z."/>
            <person name="Zhang X."/>
            <person name="Grigoriev I.V."/>
            <person name="Allen A.E."/>
            <person name="Bidle K."/>
            <person name="Borodovsky M."/>
            <person name="Bowler C."/>
            <person name="Brownlee C."/>
            <person name="Cock J.M."/>
            <person name="Elias M."/>
            <person name="Gladyshev V.N."/>
            <person name="Groth M."/>
            <person name="Guda C."/>
            <person name="Hadaegh A."/>
            <person name="Iglesias-Rodriguez M.D."/>
            <person name="Jenkins J."/>
            <person name="Jones B.M."/>
            <person name="Lawson T."/>
            <person name="Leese F."/>
            <person name="Lindquist E."/>
            <person name="Lobanov A."/>
            <person name="Lomsadze A."/>
            <person name="Malik S.B."/>
            <person name="Marsh M.E."/>
            <person name="Mackinder L."/>
            <person name="Mock T."/>
            <person name="Mueller-Roeber B."/>
            <person name="Pagarete A."/>
            <person name="Parker M."/>
            <person name="Probert I."/>
            <person name="Quesneville H."/>
            <person name="Raines C."/>
            <person name="Rensing S.A."/>
            <person name="Riano-Pachon D.M."/>
            <person name="Richier S."/>
            <person name="Rokitta S."/>
            <person name="Shiraiwa Y."/>
            <person name="Soanes D.M."/>
            <person name="van der Giezen M."/>
            <person name="Wahlund T.M."/>
            <person name="Williams B."/>
            <person name="Wilson W."/>
            <person name="Wolfe G."/>
            <person name="Wurch L.L."/>
        </authorList>
    </citation>
    <scope>NUCLEOTIDE SEQUENCE</scope>
</reference>
<accession>A0A0D3IKK3</accession>
<keyword evidence="3" id="KW-1185">Reference proteome</keyword>
<feature type="compositionally biased region" description="Low complexity" evidence="1">
    <location>
        <begin position="84"/>
        <end position="117"/>
    </location>
</feature>
<dbReference type="PaxDb" id="2903-EOD11788"/>
<dbReference type="AlphaFoldDB" id="A0A0D3IKK3"/>
<name>A0A0D3IKK3_EMIH1</name>
<dbReference type="Proteomes" id="UP000013827">
    <property type="component" value="Unassembled WGS sequence"/>
</dbReference>
<evidence type="ECO:0000313" key="3">
    <source>
        <dbReference type="Proteomes" id="UP000013827"/>
    </source>
</evidence>
<evidence type="ECO:0000256" key="1">
    <source>
        <dbReference type="SAM" id="MobiDB-lite"/>
    </source>
</evidence>
<dbReference type="EnsemblProtists" id="EOD11788">
    <property type="protein sequence ID" value="EOD11788"/>
    <property type="gene ID" value="EMIHUDRAFT_452293"/>
</dbReference>
<feature type="compositionally biased region" description="Low complexity" evidence="1">
    <location>
        <begin position="40"/>
        <end position="68"/>
    </location>
</feature>
<feature type="region of interest" description="Disordered" evidence="1">
    <location>
        <begin position="1"/>
        <end position="128"/>
    </location>
</feature>
<reference evidence="2" key="2">
    <citation type="submission" date="2024-10" db="UniProtKB">
        <authorList>
            <consortium name="EnsemblProtists"/>
        </authorList>
    </citation>
    <scope>IDENTIFICATION</scope>
</reference>
<protein>
    <submittedName>
        <fullName evidence="2">Uncharacterized protein</fullName>
    </submittedName>
</protein>